<gene>
    <name evidence="1" type="ORF">IAC10_02855</name>
</gene>
<dbReference type="AlphaFoldDB" id="A0A9D1EXA2"/>
<organism evidence="1 2">
    <name type="scientific">Candidatus Scatousia excrementigallinarum</name>
    <dbReference type="NCBI Taxonomy" id="2840935"/>
    <lineage>
        <taxon>Bacteria</taxon>
        <taxon>Candidatus Scatousia</taxon>
    </lineage>
</organism>
<dbReference type="PROSITE" id="PS51257">
    <property type="entry name" value="PROKAR_LIPOPROTEIN"/>
    <property type="match status" value="1"/>
</dbReference>
<evidence type="ECO:0000313" key="2">
    <source>
        <dbReference type="Proteomes" id="UP000823928"/>
    </source>
</evidence>
<accession>A0A9D1EXA2</accession>
<name>A0A9D1EXA2_9BACT</name>
<dbReference type="EMBL" id="DVIU01000058">
    <property type="protein sequence ID" value="HIS35558.1"/>
    <property type="molecule type" value="Genomic_DNA"/>
</dbReference>
<reference evidence="1" key="2">
    <citation type="journal article" date="2021" name="PeerJ">
        <title>Extensive microbial diversity within the chicken gut microbiome revealed by metagenomics and culture.</title>
        <authorList>
            <person name="Gilroy R."/>
            <person name="Ravi A."/>
            <person name="Getino M."/>
            <person name="Pursley I."/>
            <person name="Horton D.L."/>
            <person name="Alikhan N.F."/>
            <person name="Baker D."/>
            <person name="Gharbi K."/>
            <person name="Hall N."/>
            <person name="Watson M."/>
            <person name="Adriaenssens E.M."/>
            <person name="Foster-Nyarko E."/>
            <person name="Jarju S."/>
            <person name="Secka A."/>
            <person name="Antonio M."/>
            <person name="Oren A."/>
            <person name="Chaudhuri R.R."/>
            <person name="La Ragione R."/>
            <person name="Hildebrand F."/>
            <person name="Pallen M.J."/>
        </authorList>
    </citation>
    <scope>NUCLEOTIDE SEQUENCE</scope>
    <source>
        <strain evidence="1">6276</strain>
    </source>
</reference>
<comment type="caution">
    <text evidence="1">The sequence shown here is derived from an EMBL/GenBank/DDBJ whole genome shotgun (WGS) entry which is preliminary data.</text>
</comment>
<sequence length="181" mass="21636">MSKYKLIIEYYQKGNNNSQIATLCSCSRMTVWRVFQRIKALGIEVYVLNDMSEEEISSLLFPERAKAGEGYLIPDFKWEEFQMCKHRSSIRLCWRRYCKRAAKQNLTAYSWKSFIILYNAYRKPKIEACDPNDKIRNKLKDFNFLLSCCPRGSINYQVIQRKKEEWLKSLKLEEDKILDNE</sequence>
<reference evidence="1" key="1">
    <citation type="submission" date="2020-10" db="EMBL/GenBank/DDBJ databases">
        <authorList>
            <person name="Gilroy R."/>
        </authorList>
    </citation>
    <scope>NUCLEOTIDE SEQUENCE</scope>
    <source>
        <strain evidence="1">6276</strain>
    </source>
</reference>
<evidence type="ECO:0000313" key="1">
    <source>
        <dbReference type="EMBL" id="HIS35558.1"/>
    </source>
</evidence>
<dbReference type="Pfam" id="PF13384">
    <property type="entry name" value="HTH_23"/>
    <property type="match status" value="1"/>
</dbReference>
<protein>
    <submittedName>
        <fullName evidence="1">Helix-turn-helix domain-containing protein</fullName>
    </submittedName>
</protein>
<dbReference type="Proteomes" id="UP000823928">
    <property type="component" value="Unassembled WGS sequence"/>
</dbReference>
<proteinExistence type="predicted"/>